<evidence type="ECO:0000256" key="5">
    <source>
        <dbReference type="SAM" id="Phobius"/>
    </source>
</evidence>
<evidence type="ECO:0000313" key="6">
    <source>
        <dbReference type="EMBL" id="SDF10960.1"/>
    </source>
</evidence>
<comment type="subcellular location">
    <subcellularLocation>
        <location evidence="1">Membrane</location>
        <topology evidence="1">Multi-pass membrane protein</topology>
    </subcellularLocation>
</comment>
<dbReference type="InterPro" id="IPR032808">
    <property type="entry name" value="DoxX"/>
</dbReference>
<accession>A0A1G7IDZ0</accession>
<evidence type="ECO:0000256" key="4">
    <source>
        <dbReference type="ARBA" id="ARBA00023136"/>
    </source>
</evidence>
<keyword evidence="2 5" id="KW-0812">Transmembrane</keyword>
<reference evidence="7" key="1">
    <citation type="submission" date="2016-10" db="EMBL/GenBank/DDBJ databases">
        <authorList>
            <person name="Varghese N."/>
            <person name="Submissions S."/>
        </authorList>
    </citation>
    <scope>NUCLEOTIDE SEQUENCE [LARGE SCALE GENOMIC DNA]</scope>
    <source>
        <strain evidence="7">DSM 24729</strain>
    </source>
</reference>
<dbReference type="GO" id="GO:0016020">
    <property type="term" value="C:membrane"/>
    <property type="evidence" value="ECO:0007669"/>
    <property type="project" value="UniProtKB-SubCell"/>
</dbReference>
<dbReference type="RefSeq" id="WP_074538691.1">
    <property type="nucleotide sequence ID" value="NZ_FNBD01000007.1"/>
</dbReference>
<keyword evidence="3 5" id="KW-1133">Transmembrane helix</keyword>
<evidence type="ECO:0000256" key="2">
    <source>
        <dbReference type="ARBA" id="ARBA00022692"/>
    </source>
</evidence>
<dbReference type="Proteomes" id="UP000182114">
    <property type="component" value="Unassembled WGS sequence"/>
</dbReference>
<dbReference type="AlphaFoldDB" id="A0A1G7IDZ0"/>
<sequence length="134" mass="15087">MNVIKENILNAITIIIIMVFFAFPKLTGMPRSIEGFKQIEIALGIPATFFRIFTGISEVALAVLLIFAFVYKKQTLEKIAFAFLLITMLSAILLELLARPEPKLILVAIAVFLAIGATYKLNKTYNNKTWYTIK</sequence>
<feature type="transmembrane region" description="Helical" evidence="5">
    <location>
        <begin position="79"/>
        <end position="98"/>
    </location>
</feature>
<feature type="transmembrane region" description="Helical" evidence="5">
    <location>
        <begin position="104"/>
        <end position="121"/>
    </location>
</feature>
<dbReference type="EMBL" id="FNBD01000007">
    <property type="protein sequence ID" value="SDF10960.1"/>
    <property type="molecule type" value="Genomic_DNA"/>
</dbReference>
<gene>
    <name evidence="6" type="ORF">SAMN04487992_107192</name>
</gene>
<feature type="transmembrane region" description="Helical" evidence="5">
    <location>
        <begin position="7"/>
        <end position="23"/>
    </location>
</feature>
<evidence type="ECO:0000313" key="7">
    <source>
        <dbReference type="Proteomes" id="UP000182114"/>
    </source>
</evidence>
<dbReference type="eggNOG" id="ENOG5032D88">
    <property type="taxonomic scope" value="Bacteria"/>
</dbReference>
<keyword evidence="4 5" id="KW-0472">Membrane</keyword>
<evidence type="ECO:0000256" key="3">
    <source>
        <dbReference type="ARBA" id="ARBA00022989"/>
    </source>
</evidence>
<name>A0A1G7IDZ0_9FLAO</name>
<dbReference type="Pfam" id="PF13564">
    <property type="entry name" value="DoxX_2"/>
    <property type="match status" value="1"/>
</dbReference>
<keyword evidence="7" id="KW-1185">Reference proteome</keyword>
<organism evidence="6 7">
    <name type="scientific">Cellulophaga baltica</name>
    <dbReference type="NCBI Taxonomy" id="76594"/>
    <lineage>
        <taxon>Bacteria</taxon>
        <taxon>Pseudomonadati</taxon>
        <taxon>Bacteroidota</taxon>
        <taxon>Flavobacteriia</taxon>
        <taxon>Flavobacteriales</taxon>
        <taxon>Flavobacteriaceae</taxon>
        <taxon>Cellulophaga</taxon>
    </lineage>
</organism>
<evidence type="ECO:0000256" key="1">
    <source>
        <dbReference type="ARBA" id="ARBA00004141"/>
    </source>
</evidence>
<proteinExistence type="predicted"/>
<feature type="transmembrane region" description="Helical" evidence="5">
    <location>
        <begin position="43"/>
        <end position="67"/>
    </location>
</feature>
<protein>
    <submittedName>
        <fullName evidence="6">DoxX-like family protein</fullName>
    </submittedName>
</protein>